<keyword evidence="2 6" id="KW-0812">Transmembrane</keyword>
<organism evidence="8 9">
    <name type="scientific">Aestuariispira insulae</name>
    <dbReference type="NCBI Taxonomy" id="1461337"/>
    <lineage>
        <taxon>Bacteria</taxon>
        <taxon>Pseudomonadati</taxon>
        <taxon>Pseudomonadota</taxon>
        <taxon>Alphaproteobacteria</taxon>
        <taxon>Rhodospirillales</taxon>
        <taxon>Kiloniellaceae</taxon>
        <taxon>Aestuariispira</taxon>
    </lineage>
</organism>
<dbReference type="Pfam" id="PF00520">
    <property type="entry name" value="Ion_trans"/>
    <property type="match status" value="1"/>
</dbReference>
<dbReference type="Gene3D" id="1.10.287.70">
    <property type="match status" value="1"/>
</dbReference>
<dbReference type="PANTHER" id="PTHR10037:SF62">
    <property type="entry name" value="SODIUM CHANNEL PROTEIN 60E"/>
    <property type="match status" value="1"/>
</dbReference>
<evidence type="ECO:0000256" key="5">
    <source>
        <dbReference type="SAM" id="Coils"/>
    </source>
</evidence>
<evidence type="ECO:0000256" key="1">
    <source>
        <dbReference type="ARBA" id="ARBA00004141"/>
    </source>
</evidence>
<evidence type="ECO:0000313" key="8">
    <source>
        <dbReference type="EMBL" id="RED52162.1"/>
    </source>
</evidence>
<accession>A0A3D9HRP3</accession>
<dbReference type="AlphaFoldDB" id="A0A3D9HRP3"/>
<evidence type="ECO:0000313" key="9">
    <source>
        <dbReference type="Proteomes" id="UP000256845"/>
    </source>
</evidence>
<keyword evidence="8" id="KW-0813">Transport</keyword>
<feature type="transmembrane region" description="Helical" evidence="6">
    <location>
        <begin position="133"/>
        <end position="166"/>
    </location>
</feature>
<evidence type="ECO:0000256" key="6">
    <source>
        <dbReference type="SAM" id="Phobius"/>
    </source>
</evidence>
<comment type="caution">
    <text evidence="8">The sequence shown here is derived from an EMBL/GenBank/DDBJ whole genome shotgun (WGS) entry which is preliminary data.</text>
</comment>
<dbReference type="Proteomes" id="UP000256845">
    <property type="component" value="Unassembled WGS sequence"/>
</dbReference>
<dbReference type="InterPro" id="IPR043203">
    <property type="entry name" value="VGCC_Ca_Na"/>
</dbReference>
<evidence type="ECO:0000256" key="3">
    <source>
        <dbReference type="ARBA" id="ARBA00022989"/>
    </source>
</evidence>
<protein>
    <submittedName>
        <fullName evidence="8">Voltage-gated sodium channel</fullName>
    </submittedName>
</protein>
<keyword evidence="5" id="KW-0175">Coiled coil</keyword>
<evidence type="ECO:0000256" key="4">
    <source>
        <dbReference type="ARBA" id="ARBA00023136"/>
    </source>
</evidence>
<keyword evidence="8" id="KW-0406">Ion transport</keyword>
<dbReference type="PANTHER" id="PTHR10037">
    <property type="entry name" value="VOLTAGE-GATED CATION CHANNEL CALCIUM AND SODIUM"/>
    <property type="match status" value="1"/>
</dbReference>
<proteinExistence type="predicted"/>
<dbReference type="InterPro" id="IPR027359">
    <property type="entry name" value="Volt_channel_dom_sf"/>
</dbReference>
<evidence type="ECO:0000256" key="2">
    <source>
        <dbReference type="ARBA" id="ARBA00022692"/>
    </source>
</evidence>
<dbReference type="GO" id="GO:0005248">
    <property type="term" value="F:voltage-gated sodium channel activity"/>
    <property type="evidence" value="ECO:0007669"/>
    <property type="project" value="TreeGrafter"/>
</dbReference>
<dbReference type="SUPFAM" id="SSF81324">
    <property type="entry name" value="Voltage-gated potassium channels"/>
    <property type="match status" value="1"/>
</dbReference>
<gene>
    <name evidence="8" type="ORF">DFP90_102180</name>
</gene>
<feature type="transmembrane region" description="Helical" evidence="6">
    <location>
        <begin position="92"/>
        <end position="112"/>
    </location>
</feature>
<dbReference type="GO" id="GO:0001518">
    <property type="term" value="C:voltage-gated sodium channel complex"/>
    <property type="evidence" value="ECO:0007669"/>
    <property type="project" value="TreeGrafter"/>
</dbReference>
<feature type="transmembrane region" description="Helical" evidence="6">
    <location>
        <begin position="59"/>
        <end position="80"/>
    </location>
</feature>
<evidence type="ECO:0000259" key="7">
    <source>
        <dbReference type="Pfam" id="PF00520"/>
    </source>
</evidence>
<comment type="subcellular location">
    <subcellularLocation>
        <location evidence="1">Membrane</location>
        <topology evidence="1">Multi-pass membrane protein</topology>
    </subcellularLocation>
</comment>
<keyword evidence="3 6" id="KW-1133">Transmembrane helix</keyword>
<feature type="domain" description="Ion transport" evidence="7">
    <location>
        <begin position="30"/>
        <end position="242"/>
    </location>
</feature>
<keyword evidence="8" id="KW-0407">Ion channel</keyword>
<dbReference type="InterPro" id="IPR005821">
    <property type="entry name" value="Ion_trans_dom"/>
</dbReference>
<reference evidence="8 9" key="1">
    <citation type="submission" date="2018-07" db="EMBL/GenBank/DDBJ databases">
        <title>Genomic Encyclopedia of Type Strains, Phase III (KMG-III): the genomes of soil and plant-associated and newly described type strains.</title>
        <authorList>
            <person name="Whitman W."/>
        </authorList>
    </citation>
    <scope>NUCLEOTIDE SEQUENCE [LARGE SCALE GENOMIC DNA]</scope>
    <source>
        <strain evidence="8 9">CECT 8488</strain>
    </source>
</reference>
<dbReference type="Gene3D" id="1.20.120.350">
    <property type="entry name" value="Voltage-gated potassium channels. Chain C"/>
    <property type="match status" value="1"/>
</dbReference>
<feature type="transmembrane region" description="Helical" evidence="6">
    <location>
        <begin position="207"/>
        <end position="232"/>
    </location>
</feature>
<dbReference type="EMBL" id="QRDW01000002">
    <property type="protein sequence ID" value="RED52162.1"/>
    <property type="molecule type" value="Genomic_DNA"/>
</dbReference>
<keyword evidence="9" id="KW-1185">Reference proteome</keyword>
<feature type="transmembrane region" description="Helical" evidence="6">
    <location>
        <begin position="31"/>
        <end position="52"/>
    </location>
</feature>
<dbReference type="RefSeq" id="WP_115935714.1">
    <property type="nucleotide sequence ID" value="NZ_QRDW01000002.1"/>
</dbReference>
<dbReference type="OrthoDB" id="5297065at2"/>
<feature type="coiled-coil region" evidence="5">
    <location>
        <begin position="232"/>
        <end position="281"/>
    </location>
</feature>
<name>A0A3D9HRP3_9PROT</name>
<sequence>MTSIQESRNGTRQGPVERVGRFVESEPVQKVIIALVVINAIILGLETVPPVFEAYGRILVFLDQTILAVFVAEILAKLAWRRHRFFLNGWNLFDFVIVGIALVPASGGLSVLRALRILRAFRLISAVPQMRRVVGALFSAIPGIMSVGAIIMLIFYVSAVLATSFFGPKFPEWFGGLGESFYTLFQVMTLESWSMGIVRPVMAEYPLAWVFFVPFILITSFAVLNLFIGIIVDAMQSQHEEEEEHIQQGMEKLLREQRDEIRALREDMAKLREAVEERRANGRAD</sequence>
<keyword evidence="4 6" id="KW-0472">Membrane</keyword>